<name>A0A225VKU4_9STRA</name>
<reference evidence="2" key="1">
    <citation type="submission" date="2017-03" db="EMBL/GenBank/DDBJ databases">
        <title>Phytopthora megakarya and P. palmivora, two closely related causual agents of cacao black pod achieved similar genome size and gene model numbers by different mechanisms.</title>
        <authorList>
            <person name="Ali S."/>
            <person name="Shao J."/>
            <person name="Larry D.J."/>
            <person name="Kronmiller B."/>
            <person name="Shen D."/>
            <person name="Strem M.D."/>
            <person name="Melnick R.L."/>
            <person name="Guiltinan M.J."/>
            <person name="Tyler B.M."/>
            <person name="Meinhardt L.W."/>
            <person name="Bailey B.A."/>
        </authorList>
    </citation>
    <scope>NUCLEOTIDE SEQUENCE [LARGE SCALE GENOMIC DNA]</scope>
    <source>
        <strain evidence="2">zdho120</strain>
    </source>
</reference>
<dbReference type="AlphaFoldDB" id="A0A225VKU4"/>
<dbReference type="Proteomes" id="UP000198211">
    <property type="component" value="Unassembled WGS sequence"/>
</dbReference>
<protein>
    <submittedName>
        <fullName evidence="1">Uncharacterized protein</fullName>
    </submittedName>
</protein>
<sequence length="107" mass="12366">MTRPRINGNDRSSRTYSRISVPYLHKKERSRPNPSTESCFTSFRAKKTTDQQIDKARAANSCSVLDWTWNPRQLDDATVLPKVIEEEIVGWINDLRRDGTPVSRTML</sequence>
<proteinExistence type="predicted"/>
<keyword evidence="2" id="KW-1185">Reference proteome</keyword>
<gene>
    <name evidence="1" type="ORF">PHMEG_00021852</name>
</gene>
<dbReference type="EMBL" id="NBNE01004178">
    <property type="protein sequence ID" value="OWZ05962.1"/>
    <property type="molecule type" value="Genomic_DNA"/>
</dbReference>
<evidence type="ECO:0000313" key="1">
    <source>
        <dbReference type="EMBL" id="OWZ05962.1"/>
    </source>
</evidence>
<comment type="caution">
    <text evidence="1">The sequence shown here is derived from an EMBL/GenBank/DDBJ whole genome shotgun (WGS) entry which is preliminary data.</text>
</comment>
<evidence type="ECO:0000313" key="2">
    <source>
        <dbReference type="Proteomes" id="UP000198211"/>
    </source>
</evidence>
<organism evidence="1 2">
    <name type="scientific">Phytophthora megakarya</name>
    <dbReference type="NCBI Taxonomy" id="4795"/>
    <lineage>
        <taxon>Eukaryota</taxon>
        <taxon>Sar</taxon>
        <taxon>Stramenopiles</taxon>
        <taxon>Oomycota</taxon>
        <taxon>Peronosporomycetes</taxon>
        <taxon>Peronosporales</taxon>
        <taxon>Peronosporaceae</taxon>
        <taxon>Phytophthora</taxon>
    </lineage>
</organism>
<accession>A0A225VKU4</accession>